<evidence type="ECO:0000256" key="3">
    <source>
        <dbReference type="SAM" id="MobiDB-lite"/>
    </source>
</evidence>
<dbReference type="GO" id="GO:0005096">
    <property type="term" value="F:GTPase activator activity"/>
    <property type="evidence" value="ECO:0007669"/>
    <property type="project" value="UniProtKB-KW"/>
</dbReference>
<proteinExistence type="predicted"/>
<dbReference type="SUPFAM" id="SSF48371">
    <property type="entry name" value="ARM repeat"/>
    <property type="match status" value="1"/>
</dbReference>
<gene>
    <name evidence="5" type="ORF">I303_106609</name>
</gene>
<dbReference type="KEGG" id="kdj:28971831"/>
<dbReference type="InterPro" id="IPR001251">
    <property type="entry name" value="CRAL-TRIO_dom"/>
</dbReference>
<evidence type="ECO:0000256" key="2">
    <source>
        <dbReference type="ARBA" id="ARBA00022553"/>
    </source>
</evidence>
<feature type="compositionally biased region" description="Polar residues" evidence="3">
    <location>
        <begin position="41"/>
        <end position="54"/>
    </location>
</feature>
<dbReference type="SMART" id="SM00323">
    <property type="entry name" value="RasGAP"/>
    <property type="match status" value="1"/>
</dbReference>
<organism evidence="5 6">
    <name type="scientific">Kwoniella dejecticola CBS 10117</name>
    <dbReference type="NCBI Taxonomy" id="1296121"/>
    <lineage>
        <taxon>Eukaryota</taxon>
        <taxon>Fungi</taxon>
        <taxon>Dikarya</taxon>
        <taxon>Basidiomycota</taxon>
        <taxon>Agaricomycotina</taxon>
        <taxon>Tremellomycetes</taxon>
        <taxon>Tremellales</taxon>
        <taxon>Cryptococcaceae</taxon>
        <taxon>Kwoniella</taxon>
    </lineage>
</organism>
<dbReference type="Pfam" id="PF00616">
    <property type="entry name" value="RasGAP"/>
    <property type="match status" value="2"/>
</dbReference>
<protein>
    <recommendedName>
        <fullName evidence="4">Ras-GAP domain-containing protein</fullName>
    </recommendedName>
</protein>
<dbReference type="InterPro" id="IPR023152">
    <property type="entry name" value="RasGAP_CS"/>
</dbReference>
<dbReference type="GeneID" id="28971831"/>
<dbReference type="SUPFAM" id="SSF48350">
    <property type="entry name" value="GTPase activation domain, GAP"/>
    <property type="match status" value="1"/>
</dbReference>
<dbReference type="PANTHER" id="PTHR10194">
    <property type="entry name" value="RAS GTPASE-ACTIVATING PROTEINS"/>
    <property type="match status" value="1"/>
</dbReference>
<evidence type="ECO:0000313" key="5">
    <source>
        <dbReference type="EMBL" id="WWC64003.1"/>
    </source>
</evidence>
<evidence type="ECO:0000313" key="6">
    <source>
        <dbReference type="Proteomes" id="UP000078595"/>
    </source>
</evidence>
<feature type="compositionally biased region" description="Low complexity" evidence="3">
    <location>
        <begin position="8"/>
        <end position="39"/>
    </location>
</feature>
<dbReference type="Pfam" id="PF13716">
    <property type="entry name" value="CRAL_TRIO_2"/>
    <property type="match status" value="1"/>
</dbReference>
<evidence type="ECO:0000256" key="1">
    <source>
        <dbReference type="ARBA" id="ARBA00022468"/>
    </source>
</evidence>
<keyword evidence="6" id="KW-1185">Reference proteome</keyword>
<dbReference type="PROSITE" id="PS00509">
    <property type="entry name" value="RAS_GTPASE_ACTIV_1"/>
    <property type="match status" value="1"/>
</dbReference>
<feature type="region of interest" description="Disordered" evidence="3">
    <location>
        <begin position="217"/>
        <end position="247"/>
    </location>
</feature>
<feature type="compositionally biased region" description="Low complexity" evidence="3">
    <location>
        <begin position="233"/>
        <end position="247"/>
    </location>
</feature>
<dbReference type="InterPro" id="IPR039360">
    <property type="entry name" value="Ras_GTPase"/>
</dbReference>
<dbReference type="Gene3D" id="3.40.525.10">
    <property type="entry name" value="CRAL-TRIO lipid binding domain"/>
    <property type="match status" value="1"/>
</dbReference>
<dbReference type="PANTHER" id="PTHR10194:SF142">
    <property type="entry name" value="NEUROFIBROMIN"/>
    <property type="match status" value="1"/>
</dbReference>
<evidence type="ECO:0000259" key="4">
    <source>
        <dbReference type="PROSITE" id="PS50018"/>
    </source>
</evidence>
<name>A0AAJ8KU88_9TREE</name>
<feature type="region of interest" description="Disordered" evidence="3">
    <location>
        <begin position="2655"/>
        <end position="2701"/>
    </location>
</feature>
<feature type="region of interest" description="Disordered" evidence="3">
    <location>
        <begin position="1"/>
        <end position="54"/>
    </location>
</feature>
<dbReference type="Gene3D" id="1.10.506.10">
    <property type="entry name" value="GTPase Activation - p120gap, domain 1"/>
    <property type="match status" value="2"/>
</dbReference>
<sequence>MPVRRNGSSPHHSFSSPSGLFRSSNSSTSQNQLNSNHNLSKGESSVNQASSTFDTRSIDETSSIIMRPENNTPEQKVINSLVFRIVNKLPCNSGTRLAIMEVDPGVQATIGSLLQLSRSRLPLIVQSLVGALETLSKYTSSSSLAETSLDILHSQLYLLHILNLCLSTSWQVQSQNAPPPQSEIPRCWPDPHPFDDILARYMLGIMLIYARSVSSDSVNHDRVSPAPTKESKISGTSSTTSSMRSVTSNNSAYTLGTKFFQEHSYPSSSTAPQNASNKTKMLSACCTTPTAIITQMMKYISRVIFYLSASNWNLILSRMRSRIGHLQTTIEESPDVIEMKLLEWSNLDRNRLSQVLQEINNTFIHVKRPAQLSIANALRKATWNWIEVHPSEYESFILANRKMEGGVEALWETLWSLSDSGFTSSNARRTKTFYPLLAMLMVLTPDIFTKMVATETTHRTSPLNQAAFIDRVRKGLSSSKSVETCAMVYVDMVKVAMALSPKHHATGVRSLVPDIQSDVKHALFGSSTSTDVSDSNVLIDGLVALYRSDSDTVSSTLFPRLLTSTVDLNKIVAVRACVVIAVEGQRLPWFAPMSDLRRVVAPSLRAILKNYAQSLSLRRRAAPELPSGQTDLVNEILLLYSLDPQFVFESCSSDQSSSSTDSLNQLLLALSSLTVIPSPDSLSPIASRTACVLIDEMRKKCLGDKEFEALATSAGGAIWQVLLDIGRQTLFAFHNADSDDVATAMNALRESSSTVLRLAEEFPSVLFPSPMAQPAAMVISVAGFTTCAGPDSEQISLTLPMLSVFGKITRMAHMSAMGQLTPATSGLVPDQRANAFDALAMLPTSIGRQQQQRQIRRTLRPLAISTPFTIGLWIGLAAVAQKLTAKILAVESDATLSSRDVRRRALTADIDGLDEEESKEWQNLISWLCACVGVANFETKAPPSLCDIIGKGILPPAYDQQILDPHVPVEAFVKQCVDLLVSSSINVRETAKNALGSELPTNGCKMIVGPMIKLLSHAIGPAGVSVSEPFTAFAEQSVSVLRLIIDRMGPSDDSPTVQVDLGELFYLLAQYIHRLGRGDVALRLKTRFCHLIEIALKKPDNVTLSNKLKFKNAFLDWMSEWSLESMRDNDKYVSGLETTSKAQRELNHACLRAMVPVTDGLVLTNPGEEGDNSQGVVRSRLFYKHYHHLVKVLERSSFEEAESVGYTSSLHGTGNGNLKEPPSHDAPILAILALSNLLSANVDVGLKHCLTLGYHEDPVLRTASMQLMTNTLQQGARFGGLSSKNQRSAESTNQYLDLMSGPNLALALAMVDVCPQSGNEVDELSTLLFRVFEGTGALLGLMRALIEREVAMTNHESELFRANSITMRMLTIFAKTYGYNYVRLTLQPLVLSLIEKPAECSFELDPSKASGTDDIDRNADHLRLMCQALLDLICSSTPRVPLMFRALCHHIWELVDDRFPDSRHSAVGSFIFLRFFCPAIVSPESIDLDVNPDTRETRRALLLITKVIQNLANNVIFKEPHMKVLNSFLSENIRQVTKFLSDIAIRPKTADVQQATKIFAGDAERYQDLSGDDAIIHRFVYKYQGKIETSLANMPKHFRNTAVITKAARTELDGKAALENLQKIMERSGPPPTNNGLSASARSQVYDEFMQHNLGRNTDSVADAFYEGPASQNGRRIFYFIVSRVALVDYDLLAYHVFSLLDKVTDFFDVVIDLTNFSAANELPLPWLKRSIQLFPPGILPSIHTLAIYNPNTYAKKRIKRLVSELLTITPAVGKNVIACSSPSELADFIPFTSLALPEYTMALAFEADHVFTNLLCVADHETQVPVIVKQGHGSLQIASWKKQELLPGIKSYVIDVVRLHDIDDIIVGNGAPSDHLVIKHSQGETLVFVSRRRNEMAQIIRAARARLREGPSNERALRPSDVPATLLNVALLNLSSSDGRLRMGAYILLNELCQFFKYDLASRVLRVSAGLTIPNNSLAFVGNLSRALAASVPHLTLEFLKEWTIGFGKADTPLKTACLHYVGPWLVNLDQFSRPTKEDGLESIKQVREIIRAFIGITVTERRRLHLAIQEQVWAILTQSHESLADIVIIELIHAAVDAGIGSDKAECVGDILVSVSSTAVRGKVIAKLRKTLAQTYLKPSGHITENAAWPEICSLARITLILGFNPSSSLDTQLFLPELFHIITLLLGAGPVLMRQTIFGLLVNVIQSLAANPTSGDMDSTLLQNLLKRVQQPQIMAAFGLTQGQGSIELSGLPVKDETDLQLLERVEEASKFLGEVLAAGAISVDCANAWRARWMGLVAATCFQHNPATQPQAFTVLGYLASDEVDDDLVYQILVAMSTTLSHFQERDSVLLISMLRCLSRIINGLLPDSRYASSLFWLAVAILQLGYIPLFAPALDLMNASLKAVSETTTADRVLHGKDLMDFLSNTRRSITEQARKLDQTSGVSFETDLSFSLVAIIYKGVRHPTTRKLTVDSLLDLLRLSAERTRPNGEDEMMISPGSIAYFIALLSTGTSGNAGNGNGNEEIKNIFRAAGLEMNPTEDLANIAIFDMLSIPDNSTALLLVSLVVALLSGSGGSDGEKVVLYRLLADASAEMPEVVAMTYDVLIPRIISTLTTTSNLSILRSTSIILERALSDSNYSLPNFNGLPSTDSSTSLNLYQQQQQQQQQQNNHKMYASSISSSPSLNTNPGGGGGTREQVLEDLGMKGLSELGFTQIKGDKLLMMAKWIAGLIEGFTI</sequence>
<dbReference type="InterPro" id="IPR001936">
    <property type="entry name" value="RasGAP_dom"/>
</dbReference>
<dbReference type="Proteomes" id="UP000078595">
    <property type="component" value="Chromosome 8"/>
</dbReference>
<dbReference type="InterPro" id="IPR008936">
    <property type="entry name" value="Rho_GTPase_activation_prot"/>
</dbReference>
<dbReference type="RefSeq" id="XP_065825480.1">
    <property type="nucleotide sequence ID" value="XM_065969408.1"/>
</dbReference>
<keyword evidence="1" id="KW-0343">GTPase activation</keyword>
<feature type="domain" description="Ras-GAP" evidence="4">
    <location>
        <begin position="1320"/>
        <end position="1513"/>
    </location>
</feature>
<dbReference type="InterPro" id="IPR036865">
    <property type="entry name" value="CRAL-TRIO_dom_sf"/>
</dbReference>
<dbReference type="InterPro" id="IPR011993">
    <property type="entry name" value="PH-like_dom_sf"/>
</dbReference>
<reference evidence="5" key="1">
    <citation type="submission" date="2013-07" db="EMBL/GenBank/DDBJ databases">
        <authorList>
            <consortium name="The Broad Institute Genome Sequencing Platform"/>
            <person name="Cuomo C."/>
            <person name="Litvintseva A."/>
            <person name="Chen Y."/>
            <person name="Heitman J."/>
            <person name="Sun S."/>
            <person name="Springer D."/>
            <person name="Dromer F."/>
            <person name="Young S.K."/>
            <person name="Zeng Q."/>
            <person name="Gargeya S."/>
            <person name="Fitzgerald M."/>
            <person name="Abouelleil A."/>
            <person name="Alvarado L."/>
            <person name="Berlin A.M."/>
            <person name="Chapman S.B."/>
            <person name="Dewar J."/>
            <person name="Goldberg J."/>
            <person name="Griggs A."/>
            <person name="Gujja S."/>
            <person name="Hansen M."/>
            <person name="Howarth C."/>
            <person name="Imamovic A."/>
            <person name="Larimer J."/>
            <person name="McCowan C."/>
            <person name="Murphy C."/>
            <person name="Pearson M."/>
            <person name="Priest M."/>
            <person name="Roberts A."/>
            <person name="Saif S."/>
            <person name="Shea T."/>
            <person name="Sykes S."/>
            <person name="Wortman J."/>
            <person name="Nusbaum C."/>
            <person name="Birren B."/>
        </authorList>
    </citation>
    <scope>NUCLEOTIDE SEQUENCE</scope>
    <source>
        <strain evidence="5">CBS 10117</strain>
    </source>
</reference>
<dbReference type="EMBL" id="CP144537">
    <property type="protein sequence ID" value="WWC64003.1"/>
    <property type="molecule type" value="Genomic_DNA"/>
</dbReference>
<accession>A0AAJ8KU88</accession>
<dbReference type="CDD" id="cd00170">
    <property type="entry name" value="SEC14"/>
    <property type="match status" value="1"/>
</dbReference>
<feature type="compositionally biased region" description="Low complexity" evidence="3">
    <location>
        <begin position="2663"/>
        <end position="2672"/>
    </location>
</feature>
<keyword evidence="2" id="KW-0597">Phosphoprotein</keyword>
<dbReference type="Gene3D" id="2.30.29.30">
    <property type="entry name" value="Pleckstrin-homology domain (PH domain)/Phosphotyrosine-binding domain (PTB)"/>
    <property type="match status" value="1"/>
</dbReference>
<dbReference type="InterPro" id="IPR016024">
    <property type="entry name" value="ARM-type_fold"/>
</dbReference>
<dbReference type="PROSITE" id="PS50018">
    <property type="entry name" value="RAS_GTPASE_ACTIV_2"/>
    <property type="match status" value="1"/>
</dbReference>
<reference evidence="5" key="2">
    <citation type="submission" date="2024-02" db="EMBL/GenBank/DDBJ databases">
        <title>Comparative genomics of Cryptococcus and Kwoniella reveals pathogenesis evolution and contrasting modes of karyotype evolution via chromosome fusion or intercentromeric recombination.</title>
        <authorList>
            <person name="Coelho M.A."/>
            <person name="David-Palma M."/>
            <person name="Shea T."/>
            <person name="Bowers K."/>
            <person name="McGinley-Smith S."/>
            <person name="Mohammad A.W."/>
            <person name="Gnirke A."/>
            <person name="Yurkov A.M."/>
            <person name="Nowrousian M."/>
            <person name="Sun S."/>
            <person name="Cuomo C.A."/>
            <person name="Heitman J."/>
        </authorList>
    </citation>
    <scope>NUCLEOTIDE SEQUENCE</scope>
    <source>
        <strain evidence="5">CBS 10117</strain>
    </source>
</reference>